<sequence length="110" mass="12970">MQQYQPNTIGKTIQIFSFSKLLLTKNPLIIQTYGIKHDQYIQCANPRKIKKAILNNLCKDSFVIFDFSTLINTHSLVYLFRFLNCLGRNVYLVTSKKEKLWFADEVYKLE</sequence>
<dbReference type="OrthoDB" id="10342675at2759"/>
<dbReference type="AlphaFoldDB" id="A0A059EZK9"/>
<accession>A0A059EZK9</accession>
<evidence type="ECO:0000313" key="1">
    <source>
        <dbReference type="EMBL" id="KCZ80169.1"/>
    </source>
</evidence>
<protein>
    <submittedName>
        <fullName evidence="1">Uncharacterized protein</fullName>
    </submittedName>
</protein>
<dbReference type="Proteomes" id="UP000030655">
    <property type="component" value="Unassembled WGS sequence"/>
</dbReference>
<reference evidence="1 2" key="2">
    <citation type="submission" date="2014-03" db="EMBL/GenBank/DDBJ databases">
        <title>The Genome Sequence of Anncaliia algerae insect isolate PRA339.</title>
        <authorList>
            <consortium name="The Broad Institute Genome Sequencing Platform"/>
            <consortium name="The Broad Institute Genome Sequencing Center for Infectious Disease"/>
            <person name="Cuomo C."/>
            <person name="Becnel J."/>
            <person name="Sanscrainte N."/>
            <person name="Walker B."/>
            <person name="Young S.K."/>
            <person name="Zeng Q."/>
            <person name="Gargeya S."/>
            <person name="Fitzgerald M."/>
            <person name="Haas B."/>
            <person name="Abouelleil A."/>
            <person name="Alvarado L."/>
            <person name="Arachchi H.M."/>
            <person name="Berlin A.M."/>
            <person name="Chapman S.B."/>
            <person name="Dewar J."/>
            <person name="Goldberg J."/>
            <person name="Griggs A."/>
            <person name="Gujja S."/>
            <person name="Hansen M."/>
            <person name="Howarth C."/>
            <person name="Imamovic A."/>
            <person name="Larimer J."/>
            <person name="McCowan C."/>
            <person name="Murphy C."/>
            <person name="Neiman D."/>
            <person name="Pearson M."/>
            <person name="Priest M."/>
            <person name="Roberts A."/>
            <person name="Saif S."/>
            <person name="Shea T."/>
            <person name="Sisk P."/>
            <person name="Sykes S."/>
            <person name="Wortman J."/>
            <person name="Nusbaum C."/>
            <person name="Birren B."/>
        </authorList>
    </citation>
    <scope>NUCLEOTIDE SEQUENCE [LARGE SCALE GENOMIC DNA]</scope>
    <source>
        <strain evidence="1 2">PRA339</strain>
    </source>
</reference>
<dbReference type="VEuPathDB" id="MicrosporidiaDB:H312_02442"/>
<organism evidence="1 2">
    <name type="scientific">Anncaliia algerae PRA339</name>
    <dbReference type="NCBI Taxonomy" id="1288291"/>
    <lineage>
        <taxon>Eukaryota</taxon>
        <taxon>Fungi</taxon>
        <taxon>Fungi incertae sedis</taxon>
        <taxon>Microsporidia</taxon>
        <taxon>Tubulinosematoidea</taxon>
        <taxon>Tubulinosematidae</taxon>
        <taxon>Anncaliia</taxon>
    </lineage>
</organism>
<gene>
    <name evidence="1" type="ORF">H312_02442</name>
</gene>
<name>A0A059EZK9_9MICR</name>
<evidence type="ECO:0000313" key="2">
    <source>
        <dbReference type="Proteomes" id="UP000030655"/>
    </source>
</evidence>
<keyword evidence="2" id="KW-1185">Reference proteome</keyword>
<proteinExistence type="predicted"/>
<reference evidence="2" key="1">
    <citation type="submission" date="2013-02" db="EMBL/GenBank/DDBJ databases">
        <authorList>
            <consortium name="The Broad Institute Genome Sequencing Platform"/>
            <person name="Cuomo C."/>
            <person name="Becnel J."/>
            <person name="Sanscrainte N."/>
            <person name="Walker B."/>
            <person name="Young S.K."/>
            <person name="Zeng Q."/>
            <person name="Gargeya S."/>
            <person name="Fitzgerald M."/>
            <person name="Haas B."/>
            <person name="Abouelleil A."/>
            <person name="Alvarado L."/>
            <person name="Arachchi H.M."/>
            <person name="Berlin A.M."/>
            <person name="Chapman S.B."/>
            <person name="Dewar J."/>
            <person name="Goldberg J."/>
            <person name="Griggs A."/>
            <person name="Gujja S."/>
            <person name="Hansen M."/>
            <person name="Howarth C."/>
            <person name="Imamovic A."/>
            <person name="Larimer J."/>
            <person name="McCowan C."/>
            <person name="Murphy C."/>
            <person name="Neiman D."/>
            <person name="Pearson M."/>
            <person name="Priest M."/>
            <person name="Roberts A."/>
            <person name="Saif S."/>
            <person name="Shea T."/>
            <person name="Sisk P."/>
            <person name="Sykes S."/>
            <person name="Wortman J."/>
            <person name="Nusbaum C."/>
            <person name="Birren B."/>
        </authorList>
    </citation>
    <scope>NUCLEOTIDE SEQUENCE [LARGE SCALE GENOMIC DNA]</scope>
    <source>
        <strain evidence="2">PRA339</strain>
    </source>
</reference>
<dbReference type="HOGENOM" id="CLU_2170448_0_0_1"/>
<dbReference type="EMBL" id="KK365199">
    <property type="protein sequence ID" value="KCZ80169.1"/>
    <property type="molecule type" value="Genomic_DNA"/>
</dbReference>